<evidence type="ECO:0000313" key="6">
    <source>
        <dbReference type="EMBL" id="GEN61580.1"/>
    </source>
</evidence>
<evidence type="ECO:0000256" key="3">
    <source>
        <dbReference type="ARBA" id="ARBA00023163"/>
    </source>
</evidence>
<gene>
    <name evidence="6" type="ORF">ANI02nite_34640</name>
</gene>
<evidence type="ECO:0000256" key="1">
    <source>
        <dbReference type="ARBA" id="ARBA00023015"/>
    </source>
</evidence>
<dbReference type="SUPFAM" id="SSF46689">
    <property type="entry name" value="Homeodomain-like"/>
    <property type="match status" value="1"/>
</dbReference>
<protein>
    <submittedName>
        <fullName evidence="6">TetR family transcriptional regulator</fullName>
    </submittedName>
</protein>
<dbReference type="InterPro" id="IPR009057">
    <property type="entry name" value="Homeodomain-like_sf"/>
</dbReference>
<keyword evidence="7" id="KW-1185">Reference proteome</keyword>
<comment type="caution">
    <text evidence="6">The sequence shown here is derived from an EMBL/GenBank/DDBJ whole genome shotgun (WGS) entry which is preliminary data.</text>
</comment>
<dbReference type="RefSeq" id="WP_026399116.1">
    <property type="nucleotide sequence ID" value="NZ_AUBI01000032.1"/>
</dbReference>
<dbReference type="OrthoDB" id="9808189at2"/>
<dbReference type="Gene3D" id="1.10.357.10">
    <property type="entry name" value="Tetracycline Repressor, domain 2"/>
    <property type="match status" value="1"/>
</dbReference>
<keyword evidence="3" id="KW-0804">Transcription</keyword>
<keyword evidence="2 4" id="KW-0238">DNA-binding</keyword>
<dbReference type="InterPro" id="IPR050109">
    <property type="entry name" value="HTH-type_TetR-like_transc_reg"/>
</dbReference>
<reference evidence="6 7" key="1">
    <citation type="submission" date="2019-07" db="EMBL/GenBank/DDBJ databases">
        <title>Whole genome shotgun sequence of Acetobacter nitrogenifigens NBRC 105050.</title>
        <authorList>
            <person name="Hosoyama A."/>
            <person name="Uohara A."/>
            <person name="Ohji S."/>
            <person name="Ichikawa N."/>
        </authorList>
    </citation>
    <scope>NUCLEOTIDE SEQUENCE [LARGE SCALE GENOMIC DNA]</scope>
    <source>
        <strain evidence="6 7">NBRC 105050</strain>
    </source>
</reference>
<dbReference type="PROSITE" id="PS50977">
    <property type="entry name" value="HTH_TETR_2"/>
    <property type="match status" value="1"/>
</dbReference>
<dbReference type="PANTHER" id="PTHR30055:SF234">
    <property type="entry name" value="HTH-TYPE TRANSCRIPTIONAL REGULATOR BETI"/>
    <property type="match status" value="1"/>
</dbReference>
<evidence type="ECO:0000256" key="4">
    <source>
        <dbReference type="PROSITE-ProRule" id="PRU00335"/>
    </source>
</evidence>
<name>A0A511XF51_9PROT</name>
<dbReference type="GO" id="GO:0000976">
    <property type="term" value="F:transcription cis-regulatory region binding"/>
    <property type="evidence" value="ECO:0007669"/>
    <property type="project" value="TreeGrafter"/>
</dbReference>
<dbReference type="EMBL" id="BJYF01000048">
    <property type="protein sequence ID" value="GEN61580.1"/>
    <property type="molecule type" value="Genomic_DNA"/>
</dbReference>
<organism evidence="6 7">
    <name type="scientific">Acetobacter nitrogenifigens DSM 23921 = NBRC 105050</name>
    <dbReference type="NCBI Taxonomy" id="1120919"/>
    <lineage>
        <taxon>Bacteria</taxon>
        <taxon>Pseudomonadati</taxon>
        <taxon>Pseudomonadota</taxon>
        <taxon>Alphaproteobacteria</taxon>
        <taxon>Acetobacterales</taxon>
        <taxon>Acetobacteraceae</taxon>
        <taxon>Acetobacter</taxon>
    </lineage>
</organism>
<proteinExistence type="predicted"/>
<accession>A0A511XF51</accession>
<feature type="DNA-binding region" description="H-T-H motif" evidence="4">
    <location>
        <begin position="44"/>
        <end position="63"/>
    </location>
</feature>
<dbReference type="GO" id="GO:0003700">
    <property type="term" value="F:DNA-binding transcription factor activity"/>
    <property type="evidence" value="ECO:0007669"/>
    <property type="project" value="TreeGrafter"/>
</dbReference>
<dbReference type="InterPro" id="IPR023772">
    <property type="entry name" value="DNA-bd_HTH_TetR-type_CS"/>
</dbReference>
<keyword evidence="1" id="KW-0805">Transcription regulation</keyword>
<dbReference type="PANTHER" id="PTHR30055">
    <property type="entry name" value="HTH-TYPE TRANSCRIPTIONAL REGULATOR RUTR"/>
    <property type="match status" value="1"/>
</dbReference>
<dbReference type="PRINTS" id="PR00455">
    <property type="entry name" value="HTHTETR"/>
</dbReference>
<evidence type="ECO:0000256" key="2">
    <source>
        <dbReference type="ARBA" id="ARBA00023125"/>
    </source>
</evidence>
<dbReference type="PROSITE" id="PS01081">
    <property type="entry name" value="HTH_TETR_1"/>
    <property type="match status" value="1"/>
</dbReference>
<dbReference type="AlphaFoldDB" id="A0A511XF51"/>
<sequence length="216" mass="23381">MASAPITTLTARKVPRQARATVTVDAVFEAAIQLLDGNSPVTMSTTQIARRAGVSVGTIYQYFPNKQALFFALSASVLDGMASNVELVCRQHHGESLRVMTRGLVDGYWRAVTGQCANARAVHKISIAVDTAPLIEAFSLRIEDAAAKMFASAPNVSFPDLRMTTITLLTSLIGSIRTIFERLLPKPWACDFQEQIALMCEGYITATASHDLSKSS</sequence>
<evidence type="ECO:0000259" key="5">
    <source>
        <dbReference type="PROSITE" id="PS50977"/>
    </source>
</evidence>
<dbReference type="STRING" id="1120919.GCA_000429165_03731"/>
<dbReference type="InterPro" id="IPR001647">
    <property type="entry name" value="HTH_TetR"/>
</dbReference>
<evidence type="ECO:0000313" key="7">
    <source>
        <dbReference type="Proteomes" id="UP000321635"/>
    </source>
</evidence>
<feature type="domain" description="HTH tetR-type" evidence="5">
    <location>
        <begin position="21"/>
        <end position="81"/>
    </location>
</feature>
<dbReference type="Pfam" id="PF00440">
    <property type="entry name" value="TetR_N"/>
    <property type="match status" value="1"/>
</dbReference>
<dbReference type="Proteomes" id="UP000321635">
    <property type="component" value="Unassembled WGS sequence"/>
</dbReference>